<dbReference type="PANTHER" id="PTHR28524:SF3">
    <property type="entry name" value="SUCCINATE DEHYDROGENASE ASSEMBLY FACTOR 4, MITOCHONDRIAL"/>
    <property type="match status" value="1"/>
</dbReference>
<comment type="similarity">
    <text evidence="1">Belongs to the SDHAF4 family.</text>
</comment>
<reference evidence="4" key="1">
    <citation type="submission" date="2009-05" db="EMBL/GenBank/DDBJ databases">
        <title>Oryza sativa Japonica Group genomic DNA, chromosome 6, BAC clone:KMK0024M20, cultivar:Khau Mac Kho.</title>
        <authorList>
            <person name="Matsumoto T."/>
            <person name="Wu J."/>
            <person name="Kanamori H."/>
        </authorList>
    </citation>
    <scope>NUCLEOTIDE SEQUENCE</scope>
    <source>
        <strain evidence="4">IRGC 101232</strain>
    </source>
</reference>
<feature type="compositionally biased region" description="Low complexity" evidence="3">
    <location>
        <begin position="35"/>
        <end position="47"/>
    </location>
</feature>
<evidence type="ECO:0000256" key="1">
    <source>
        <dbReference type="ARBA" id="ARBA00005701"/>
    </source>
</evidence>
<dbReference type="EMBL" id="AP011474">
    <property type="protein sequence ID" value="BAX25121.1"/>
    <property type="molecule type" value="Genomic_DNA"/>
</dbReference>
<evidence type="ECO:0000313" key="4">
    <source>
        <dbReference type="EMBL" id="BAX25121.1"/>
    </source>
</evidence>
<feature type="compositionally biased region" description="Low complexity" evidence="3">
    <location>
        <begin position="55"/>
        <end position="67"/>
    </location>
</feature>
<feature type="compositionally biased region" description="Basic and acidic residues" evidence="3">
    <location>
        <begin position="68"/>
        <end position="77"/>
    </location>
</feature>
<feature type="region of interest" description="Disordered" evidence="3">
    <location>
        <begin position="15"/>
        <end position="113"/>
    </location>
</feature>
<accession>A0A1V1H3T2</accession>
<protein>
    <recommendedName>
        <fullName evidence="2">Succinate dehydrogenase assembly factor 4, mitochondrial</fullName>
    </recommendedName>
</protein>
<proteinExistence type="inferred from homology"/>
<dbReference type="GO" id="GO:0005739">
    <property type="term" value="C:mitochondrion"/>
    <property type="evidence" value="ECO:0007669"/>
    <property type="project" value="TreeGrafter"/>
</dbReference>
<dbReference type="Pfam" id="PF07896">
    <property type="entry name" value="DUF1674"/>
    <property type="match status" value="1"/>
</dbReference>
<organism evidence="4">
    <name type="scientific">Oryza brachyantha</name>
    <name type="common">malo sina</name>
    <dbReference type="NCBI Taxonomy" id="4533"/>
    <lineage>
        <taxon>Eukaryota</taxon>
        <taxon>Viridiplantae</taxon>
        <taxon>Streptophyta</taxon>
        <taxon>Embryophyta</taxon>
        <taxon>Tracheophyta</taxon>
        <taxon>Spermatophyta</taxon>
        <taxon>Magnoliopsida</taxon>
        <taxon>Liliopsida</taxon>
        <taxon>Poales</taxon>
        <taxon>Poaceae</taxon>
        <taxon>BOP clade</taxon>
        <taxon>Oryzoideae</taxon>
        <taxon>Oryzeae</taxon>
        <taxon>Oryzinae</taxon>
        <taxon>Oryza</taxon>
    </lineage>
</organism>
<dbReference type="AlphaFoldDB" id="A0A1V1H3T2"/>
<evidence type="ECO:0000256" key="2">
    <source>
        <dbReference type="ARBA" id="ARBA00022170"/>
    </source>
</evidence>
<evidence type="ECO:0000256" key="3">
    <source>
        <dbReference type="SAM" id="MobiDB-lite"/>
    </source>
</evidence>
<dbReference type="GO" id="GO:0034553">
    <property type="term" value="P:mitochondrial respiratory chain complex II assembly"/>
    <property type="evidence" value="ECO:0007669"/>
    <property type="project" value="TreeGrafter"/>
</dbReference>
<name>A0A1V1H3T2_ORYBR</name>
<sequence>MAASHLRRAFFFAPALSRGRSQPPAPVLSHVAFFSGPASPDQAAAAEAEAEAEGEAASGAGKGAAPGKEGKGEDASAGKEAAQEDGGEHVNKATGEIGGPRGPEPTRYGDWERGGRTYLGKHVIWHKGRYPPILHAEIAHTLLQCYNLELLYISNHEPSKSGLAIVHHEHHVFHMSDLSTPV</sequence>
<dbReference type="PANTHER" id="PTHR28524">
    <property type="entry name" value="SUCCINATE DEHYDROGENASE ASSEMBLY FACTOR 4, MITOCHONDRIAL"/>
    <property type="match status" value="1"/>
</dbReference>
<dbReference type="InterPro" id="IPR012875">
    <property type="entry name" value="SDHF4"/>
</dbReference>
<gene>
    <name evidence="4" type="primary">OB_Ba0011H08.11</name>
</gene>